<comment type="subcellular location">
    <subcellularLocation>
        <location evidence="1">Membrane</location>
        <topology evidence="1">Multi-pass membrane protein</topology>
    </subcellularLocation>
</comment>
<evidence type="ECO:0000256" key="1">
    <source>
        <dbReference type="ARBA" id="ARBA00004141"/>
    </source>
</evidence>
<evidence type="ECO:0000313" key="7">
    <source>
        <dbReference type="EMBL" id="AZN30676.1"/>
    </source>
</evidence>
<protein>
    <submittedName>
        <fullName evidence="7">ABC transporter permease</fullName>
    </submittedName>
</protein>
<feature type="transmembrane region" description="Helical" evidence="5">
    <location>
        <begin position="354"/>
        <end position="376"/>
    </location>
</feature>
<evidence type="ECO:0000256" key="5">
    <source>
        <dbReference type="SAM" id="Phobius"/>
    </source>
</evidence>
<accession>A0A3S8ZB29</accession>
<feature type="transmembrane region" description="Helical" evidence="5">
    <location>
        <begin position="21"/>
        <end position="43"/>
    </location>
</feature>
<evidence type="ECO:0000256" key="3">
    <source>
        <dbReference type="ARBA" id="ARBA00022989"/>
    </source>
</evidence>
<name>A0A3S8ZB29_9ACTO</name>
<feature type="transmembrane region" description="Helical" evidence="5">
    <location>
        <begin position="223"/>
        <end position="255"/>
    </location>
</feature>
<keyword evidence="8" id="KW-1185">Reference proteome</keyword>
<keyword evidence="4 5" id="KW-0472">Membrane</keyword>
<evidence type="ECO:0000313" key="8">
    <source>
        <dbReference type="Proteomes" id="UP000270021"/>
    </source>
</evidence>
<dbReference type="EMBL" id="CP034438">
    <property type="protein sequence ID" value="AZN30676.1"/>
    <property type="molecule type" value="Genomic_DNA"/>
</dbReference>
<evidence type="ECO:0000256" key="2">
    <source>
        <dbReference type="ARBA" id="ARBA00022692"/>
    </source>
</evidence>
<dbReference type="RefSeq" id="WP_126041636.1">
    <property type="nucleotide sequence ID" value="NZ_CP034438.1"/>
</dbReference>
<dbReference type="GO" id="GO:0140359">
    <property type="term" value="F:ABC-type transporter activity"/>
    <property type="evidence" value="ECO:0007669"/>
    <property type="project" value="InterPro"/>
</dbReference>
<dbReference type="Pfam" id="PF12698">
    <property type="entry name" value="ABC2_membrane_3"/>
    <property type="match status" value="1"/>
</dbReference>
<feature type="transmembrane region" description="Helical" evidence="5">
    <location>
        <begin position="267"/>
        <end position="288"/>
    </location>
</feature>
<dbReference type="Proteomes" id="UP000270021">
    <property type="component" value="Chromosome"/>
</dbReference>
<keyword evidence="3 5" id="KW-1133">Transmembrane helix</keyword>
<proteinExistence type="predicted"/>
<organism evidence="7 8">
    <name type="scientific">Flaviflexus salsibiostraticola</name>
    <dbReference type="NCBI Taxonomy" id="1282737"/>
    <lineage>
        <taxon>Bacteria</taxon>
        <taxon>Bacillati</taxon>
        <taxon>Actinomycetota</taxon>
        <taxon>Actinomycetes</taxon>
        <taxon>Actinomycetales</taxon>
        <taxon>Actinomycetaceae</taxon>
        <taxon>Flaviflexus</taxon>
    </lineage>
</organism>
<sequence length="396" mass="41534">MNSTILVARRELQAQLRSKSLIISTIVLTILILAAGVLGRFLLDDEGVEGGGSATDVVELDATVGVTETAMPLSDTLSAAGLTVVPLDGDPETVLEENEDVSALIDGTPQSPQIFALEGAENLDVITSITQSAATTVVVSDQLGDEAAPGVLEAMSEAQQIMPEIVGGTEFDPVLFTVGTLTAAIVYGVIAFGIAMLATGVVEEKSSRVVEILLATIKPRNLLLGKFLGIGAAILAMVATYVLAMVAAAAIAGLLPEINIGRYIPMLIVWVLLGYIIYASVTGGLAATVSRQEDIGAITGPMVFLSLIPFYFAMFYVPENPDSTVTQIVGFVPFFSPFVLPVRAAFTDVPVMDVVIAIAICLAAIPILAALAGKIYERSILHTGTRMKLKDALRSR</sequence>
<dbReference type="AlphaFoldDB" id="A0A3S8ZB29"/>
<dbReference type="InterPro" id="IPR013525">
    <property type="entry name" value="ABC2_TM"/>
</dbReference>
<dbReference type="OrthoDB" id="3268959at2"/>
<feature type="domain" description="ABC-2 type transporter transmembrane" evidence="6">
    <location>
        <begin position="54"/>
        <end position="372"/>
    </location>
</feature>
<keyword evidence="2 5" id="KW-0812">Transmembrane</keyword>
<dbReference type="KEGG" id="fsl:EJO69_10450"/>
<dbReference type="PANTHER" id="PTHR43471:SF3">
    <property type="entry name" value="ABC TRANSPORTER PERMEASE PROTEIN NATB"/>
    <property type="match status" value="1"/>
</dbReference>
<dbReference type="PANTHER" id="PTHR43471">
    <property type="entry name" value="ABC TRANSPORTER PERMEASE"/>
    <property type="match status" value="1"/>
</dbReference>
<dbReference type="GO" id="GO:0016020">
    <property type="term" value="C:membrane"/>
    <property type="evidence" value="ECO:0007669"/>
    <property type="project" value="UniProtKB-SubCell"/>
</dbReference>
<feature type="transmembrane region" description="Helical" evidence="5">
    <location>
        <begin position="174"/>
        <end position="202"/>
    </location>
</feature>
<gene>
    <name evidence="7" type="ORF">EJO69_10450</name>
</gene>
<feature type="transmembrane region" description="Helical" evidence="5">
    <location>
        <begin position="295"/>
        <end position="318"/>
    </location>
</feature>
<reference evidence="7 8" key="1">
    <citation type="submission" date="2018-12" db="EMBL/GenBank/DDBJ databases">
        <title>Complete genome sequence of Flaviflexus salsibiostraticola KCTC 33148.</title>
        <authorList>
            <person name="Bae J.-W."/>
        </authorList>
    </citation>
    <scope>NUCLEOTIDE SEQUENCE [LARGE SCALE GENOMIC DNA]</scope>
    <source>
        <strain evidence="7 8">KCTC 33148</strain>
    </source>
</reference>
<evidence type="ECO:0000256" key="4">
    <source>
        <dbReference type="ARBA" id="ARBA00023136"/>
    </source>
</evidence>
<evidence type="ECO:0000259" key="6">
    <source>
        <dbReference type="Pfam" id="PF12698"/>
    </source>
</evidence>